<proteinExistence type="inferred from homology"/>
<dbReference type="PATRIC" id="fig|1286171.3.peg.621"/>
<dbReference type="STRING" id="1286171.EAL2_c06750"/>
<dbReference type="SUPFAM" id="SSF88946">
    <property type="entry name" value="Sigma2 domain of RNA polymerase sigma factors"/>
    <property type="match status" value="1"/>
</dbReference>
<accession>W8U4U7</accession>
<dbReference type="InterPro" id="IPR013324">
    <property type="entry name" value="RNA_pol_sigma_r3/r4-like"/>
</dbReference>
<dbReference type="SUPFAM" id="SSF88659">
    <property type="entry name" value="Sigma3 and sigma4 domains of RNA polymerase sigma factors"/>
    <property type="match status" value="1"/>
</dbReference>
<dbReference type="RefSeq" id="WP_038601695.1">
    <property type="nucleotide sequence ID" value="NZ_CP007452.1"/>
</dbReference>
<dbReference type="EMBL" id="CP007452">
    <property type="protein sequence ID" value="AHM55976.1"/>
    <property type="molecule type" value="Genomic_DNA"/>
</dbReference>
<gene>
    <name evidence="8" type="ORF">EAL2_c06750</name>
</gene>
<protein>
    <submittedName>
        <fullName evidence="8">RNA polymerase, sigma-24 subunit, ECF subfamily</fullName>
    </submittedName>
</protein>
<reference evidence="8 9" key="1">
    <citation type="journal article" date="2014" name="Genome Announc.">
        <title>Complete Genome Sequence of Amino Acid-Utilizing Eubacterium acidaminophilum al-2 (DSM 3953).</title>
        <authorList>
            <person name="Poehlein A."/>
            <person name="Andreesen J.R."/>
            <person name="Daniel R."/>
        </authorList>
    </citation>
    <scope>NUCLEOTIDE SEQUENCE [LARGE SCALE GENOMIC DNA]</scope>
    <source>
        <strain evidence="8 9">DSM 3953</strain>
    </source>
</reference>
<dbReference type="InterPro" id="IPR013249">
    <property type="entry name" value="RNA_pol_sigma70_r4_t2"/>
</dbReference>
<feature type="domain" description="RNA polymerase sigma factor 70 region 4 type 2" evidence="7">
    <location>
        <begin position="130"/>
        <end position="182"/>
    </location>
</feature>
<dbReference type="NCBIfam" id="TIGR02937">
    <property type="entry name" value="sigma70-ECF"/>
    <property type="match status" value="1"/>
</dbReference>
<sequence>MDNINFDEMRLVRLSQEGDVDSFERLIESHKQRVYNIALRMVKNREDAFDVSQEVFIRVYKSIGKFGGKSSFSTWLYRITVNCCLDHLKKEGRYKYISDVGDDRMGTGVIENLRADETPESVMENRIKQDEIKKALKLLDSDFRAAVVLRDIQGFSYDEISRITNANIGTVKSRISRGRRRLREIYTELAQRGDKSEL</sequence>
<dbReference type="GO" id="GO:0016987">
    <property type="term" value="F:sigma factor activity"/>
    <property type="evidence" value="ECO:0007669"/>
    <property type="project" value="UniProtKB-KW"/>
</dbReference>
<dbReference type="Gene3D" id="1.10.10.10">
    <property type="entry name" value="Winged helix-like DNA-binding domain superfamily/Winged helix DNA-binding domain"/>
    <property type="match status" value="1"/>
</dbReference>
<evidence type="ECO:0000259" key="6">
    <source>
        <dbReference type="Pfam" id="PF04542"/>
    </source>
</evidence>
<keyword evidence="9" id="KW-1185">Reference proteome</keyword>
<evidence type="ECO:0000313" key="9">
    <source>
        <dbReference type="Proteomes" id="UP000019591"/>
    </source>
</evidence>
<evidence type="ECO:0000256" key="5">
    <source>
        <dbReference type="ARBA" id="ARBA00023163"/>
    </source>
</evidence>
<organism evidence="8 9">
    <name type="scientific">Peptoclostridium acidaminophilum DSM 3953</name>
    <dbReference type="NCBI Taxonomy" id="1286171"/>
    <lineage>
        <taxon>Bacteria</taxon>
        <taxon>Bacillati</taxon>
        <taxon>Bacillota</taxon>
        <taxon>Clostridia</taxon>
        <taxon>Peptostreptococcales</taxon>
        <taxon>Peptoclostridiaceae</taxon>
        <taxon>Peptoclostridium</taxon>
    </lineage>
</organism>
<dbReference type="Pfam" id="PF04542">
    <property type="entry name" value="Sigma70_r2"/>
    <property type="match status" value="1"/>
</dbReference>
<dbReference type="OrthoDB" id="9782703at2"/>
<dbReference type="HOGENOM" id="CLU_047691_3_0_9"/>
<dbReference type="Pfam" id="PF08281">
    <property type="entry name" value="Sigma70_r4_2"/>
    <property type="match status" value="1"/>
</dbReference>
<dbReference type="InterPro" id="IPR013325">
    <property type="entry name" value="RNA_pol_sigma_r2"/>
</dbReference>
<dbReference type="InterPro" id="IPR039425">
    <property type="entry name" value="RNA_pol_sigma-70-like"/>
</dbReference>
<keyword evidence="3" id="KW-0731">Sigma factor</keyword>
<dbReference type="GO" id="GO:0003677">
    <property type="term" value="F:DNA binding"/>
    <property type="evidence" value="ECO:0007669"/>
    <property type="project" value="UniProtKB-KW"/>
</dbReference>
<evidence type="ECO:0000256" key="3">
    <source>
        <dbReference type="ARBA" id="ARBA00023082"/>
    </source>
</evidence>
<evidence type="ECO:0000259" key="7">
    <source>
        <dbReference type="Pfam" id="PF08281"/>
    </source>
</evidence>
<evidence type="ECO:0000256" key="2">
    <source>
        <dbReference type="ARBA" id="ARBA00023015"/>
    </source>
</evidence>
<dbReference type="AlphaFoldDB" id="W8U4U7"/>
<evidence type="ECO:0000313" key="8">
    <source>
        <dbReference type="EMBL" id="AHM55976.1"/>
    </source>
</evidence>
<dbReference type="eggNOG" id="COG1595">
    <property type="taxonomic scope" value="Bacteria"/>
</dbReference>
<dbReference type="GO" id="GO:0006352">
    <property type="term" value="P:DNA-templated transcription initiation"/>
    <property type="evidence" value="ECO:0007669"/>
    <property type="project" value="InterPro"/>
</dbReference>
<evidence type="ECO:0000256" key="1">
    <source>
        <dbReference type="ARBA" id="ARBA00010641"/>
    </source>
</evidence>
<name>W8U4U7_PEPAC</name>
<keyword evidence="4" id="KW-0238">DNA-binding</keyword>
<dbReference type="InterPro" id="IPR014284">
    <property type="entry name" value="RNA_pol_sigma-70_dom"/>
</dbReference>
<dbReference type="InterPro" id="IPR007627">
    <property type="entry name" value="RNA_pol_sigma70_r2"/>
</dbReference>
<comment type="similarity">
    <text evidence="1">Belongs to the sigma-70 factor family. ECF subfamily.</text>
</comment>
<feature type="domain" description="RNA polymerase sigma-70 region 2" evidence="6">
    <location>
        <begin position="26"/>
        <end position="93"/>
    </location>
</feature>
<evidence type="ECO:0000256" key="4">
    <source>
        <dbReference type="ARBA" id="ARBA00023125"/>
    </source>
</evidence>
<dbReference type="CDD" id="cd06171">
    <property type="entry name" value="Sigma70_r4"/>
    <property type="match status" value="1"/>
</dbReference>
<dbReference type="Proteomes" id="UP000019591">
    <property type="component" value="Chromosome"/>
</dbReference>
<keyword evidence="2" id="KW-0805">Transcription regulation</keyword>
<dbReference type="PANTHER" id="PTHR43133">
    <property type="entry name" value="RNA POLYMERASE ECF-TYPE SIGMA FACTO"/>
    <property type="match status" value="1"/>
</dbReference>
<dbReference type="Gene3D" id="1.10.1740.10">
    <property type="match status" value="1"/>
</dbReference>
<dbReference type="PANTHER" id="PTHR43133:SF8">
    <property type="entry name" value="RNA POLYMERASE SIGMA FACTOR HI_1459-RELATED"/>
    <property type="match status" value="1"/>
</dbReference>
<dbReference type="InterPro" id="IPR036388">
    <property type="entry name" value="WH-like_DNA-bd_sf"/>
</dbReference>
<keyword evidence="5" id="KW-0804">Transcription</keyword>
<dbReference type="KEGG" id="eac:EAL2_c06750"/>